<feature type="compositionally biased region" description="Polar residues" evidence="1">
    <location>
        <begin position="116"/>
        <end position="135"/>
    </location>
</feature>
<reference evidence="2 3" key="1">
    <citation type="submission" date="2019-04" db="EMBL/GenBank/DDBJ databases">
        <title>Streptomyces lasaliensis sp.nov., an Actinomycete isolated from soil which produces the polyether antibiotic lasalocid.</title>
        <authorList>
            <person name="Erwin G."/>
            <person name="Haber C."/>
        </authorList>
    </citation>
    <scope>NUCLEOTIDE SEQUENCE [LARGE SCALE GENOMIC DNA]</scope>
    <source>
        <strain evidence="2 3">DSM 40089</strain>
    </source>
</reference>
<feature type="region of interest" description="Disordered" evidence="1">
    <location>
        <begin position="96"/>
        <end position="135"/>
    </location>
</feature>
<evidence type="ECO:0000256" key="1">
    <source>
        <dbReference type="SAM" id="MobiDB-lite"/>
    </source>
</evidence>
<protein>
    <submittedName>
        <fullName evidence="2">Uncharacterized protein</fullName>
    </submittedName>
</protein>
<dbReference type="EMBL" id="SZPR01000012">
    <property type="protein sequence ID" value="TKT09031.1"/>
    <property type="molecule type" value="Genomic_DNA"/>
</dbReference>
<comment type="caution">
    <text evidence="2">The sequence shown here is derived from an EMBL/GenBank/DDBJ whole genome shotgun (WGS) entry which is preliminary data.</text>
</comment>
<dbReference type="Proteomes" id="UP000308632">
    <property type="component" value="Unassembled WGS sequence"/>
</dbReference>
<sequence>MAGHSGEDDPEGPFGSRCFTLTLSQAIDRVITRQQDHLRHEAPHLFHEDGRPRSTRMVLFPPPPLPCRRIRRAAVRQRHNRLLAGDLARPVRRNRRTRQALRPGTGVPLRLFGTPMPNSAPTPASRSTSCESSWPTRTLHHTGLLPASHPRRVEAVRAIAANYQFDLTGGRIRTRNPTTTLPTGSAPASALCPSPRDAATK</sequence>
<gene>
    <name evidence="2" type="ORF">E4U92_15725</name>
</gene>
<name>A0A4U5X4P2_STRGB</name>
<accession>A0A4U5X4P2</accession>
<feature type="region of interest" description="Disordered" evidence="1">
    <location>
        <begin position="171"/>
        <end position="201"/>
    </location>
</feature>
<proteinExistence type="predicted"/>
<dbReference type="AlphaFoldDB" id="A0A4U5X4P2"/>
<evidence type="ECO:0000313" key="3">
    <source>
        <dbReference type="Proteomes" id="UP000308632"/>
    </source>
</evidence>
<organism evidence="2 3">
    <name type="scientific">Streptomyces galbus</name>
    <dbReference type="NCBI Taxonomy" id="33898"/>
    <lineage>
        <taxon>Bacteria</taxon>
        <taxon>Bacillati</taxon>
        <taxon>Actinomycetota</taxon>
        <taxon>Actinomycetes</taxon>
        <taxon>Kitasatosporales</taxon>
        <taxon>Streptomycetaceae</taxon>
        <taxon>Streptomyces</taxon>
    </lineage>
</organism>
<evidence type="ECO:0000313" key="2">
    <source>
        <dbReference type="EMBL" id="TKT09031.1"/>
    </source>
</evidence>